<accession>A0A382U0F3</accession>
<dbReference type="Pfam" id="PF00296">
    <property type="entry name" value="Bac_luciferase"/>
    <property type="match status" value="1"/>
</dbReference>
<dbReference type="Gene3D" id="3.20.20.30">
    <property type="entry name" value="Luciferase-like domain"/>
    <property type="match status" value="1"/>
</dbReference>
<dbReference type="InterPro" id="IPR011251">
    <property type="entry name" value="Luciferase-like_dom"/>
</dbReference>
<evidence type="ECO:0000259" key="1">
    <source>
        <dbReference type="Pfam" id="PF00296"/>
    </source>
</evidence>
<dbReference type="GO" id="GO:0016705">
    <property type="term" value="F:oxidoreductase activity, acting on paired donors, with incorporation or reduction of molecular oxygen"/>
    <property type="evidence" value="ECO:0007669"/>
    <property type="project" value="InterPro"/>
</dbReference>
<organism evidence="2">
    <name type="scientific">marine metagenome</name>
    <dbReference type="NCBI Taxonomy" id="408172"/>
    <lineage>
        <taxon>unclassified sequences</taxon>
        <taxon>metagenomes</taxon>
        <taxon>ecological metagenomes</taxon>
    </lineage>
</organism>
<evidence type="ECO:0000313" key="2">
    <source>
        <dbReference type="EMBL" id="SVD27221.1"/>
    </source>
</evidence>
<reference evidence="2" key="1">
    <citation type="submission" date="2018-05" db="EMBL/GenBank/DDBJ databases">
        <authorList>
            <person name="Lanie J.A."/>
            <person name="Ng W.-L."/>
            <person name="Kazmierczak K.M."/>
            <person name="Andrzejewski T.M."/>
            <person name="Davidsen T.M."/>
            <person name="Wayne K.J."/>
            <person name="Tettelin H."/>
            <person name="Glass J.I."/>
            <person name="Rusch D."/>
            <person name="Podicherti R."/>
            <person name="Tsui H.-C.T."/>
            <person name="Winkler M.E."/>
        </authorList>
    </citation>
    <scope>NUCLEOTIDE SEQUENCE</scope>
</reference>
<feature type="domain" description="Luciferase-like" evidence="1">
    <location>
        <begin position="19"/>
        <end position="111"/>
    </location>
</feature>
<dbReference type="AlphaFoldDB" id="A0A382U0F3"/>
<protein>
    <recommendedName>
        <fullName evidence="1">Luciferase-like domain-containing protein</fullName>
    </recommendedName>
</protein>
<name>A0A382U0F3_9ZZZZ</name>
<sequence>MLLKGVLPLRKNRLDALFKAGIDHLFIADHVSFHNGLGMDGMVNAATLAAMHPTMKVVIGVYLLALRHPVTVARQLSTLSLSAPGRIILGVGVGGEDRHEMEVCGVNPATRGVH</sequence>
<gene>
    <name evidence="2" type="ORF">METZ01_LOCUS380075</name>
</gene>
<dbReference type="EMBL" id="UINC01140212">
    <property type="protein sequence ID" value="SVD27221.1"/>
    <property type="molecule type" value="Genomic_DNA"/>
</dbReference>
<feature type="non-terminal residue" evidence="2">
    <location>
        <position position="114"/>
    </location>
</feature>
<dbReference type="SUPFAM" id="SSF51679">
    <property type="entry name" value="Bacterial luciferase-like"/>
    <property type="match status" value="1"/>
</dbReference>
<dbReference type="InterPro" id="IPR036661">
    <property type="entry name" value="Luciferase-like_sf"/>
</dbReference>
<proteinExistence type="predicted"/>